<dbReference type="InterPro" id="IPR036568">
    <property type="entry name" value="GGCT-like_sf"/>
</dbReference>
<sequence>MALEPGVYRISNVEKNHPIGRFYLEDMSLLPKAVMTLPNVELQPLPPTVQVERGKNGYSLKVLGASTGLRDNSNEVAAVLVDCVGGKIIEWNVRSAGSDDRYYICDPENTDSVWTVKDEDAPHRAGEVMKSYSTYFGYGSNMSRRQMAVRCPDHQYLGLAYIEGWKWQINETGFPNIKRSPGDIVYGMVFKISETDEKNLDEYEDVPKDYSKEYHSVTFLGTDKSSPTKIEDEKH</sequence>
<evidence type="ECO:0000259" key="4">
    <source>
        <dbReference type="Pfam" id="PF06094"/>
    </source>
</evidence>
<keyword evidence="2" id="KW-0456">Lyase</keyword>
<gene>
    <name evidence="5" type="ORF">NP233_g2960</name>
</gene>
<organism evidence="5 6">
    <name type="scientific">Leucocoprinus birnbaumii</name>
    <dbReference type="NCBI Taxonomy" id="56174"/>
    <lineage>
        <taxon>Eukaryota</taxon>
        <taxon>Fungi</taxon>
        <taxon>Dikarya</taxon>
        <taxon>Basidiomycota</taxon>
        <taxon>Agaricomycotina</taxon>
        <taxon>Agaricomycetes</taxon>
        <taxon>Agaricomycetidae</taxon>
        <taxon>Agaricales</taxon>
        <taxon>Agaricineae</taxon>
        <taxon>Agaricaceae</taxon>
        <taxon>Leucocoprinus</taxon>
    </lineage>
</organism>
<evidence type="ECO:0000256" key="1">
    <source>
        <dbReference type="ARBA" id="ARBA00012346"/>
    </source>
</evidence>
<dbReference type="GO" id="GO:0003839">
    <property type="term" value="F:gamma-glutamylcyclotransferase activity"/>
    <property type="evidence" value="ECO:0007669"/>
    <property type="project" value="UniProtKB-EC"/>
</dbReference>
<proteinExistence type="predicted"/>
<dbReference type="InterPro" id="IPR009288">
    <property type="entry name" value="AIG2-like_dom"/>
</dbReference>
<dbReference type="Proteomes" id="UP001213000">
    <property type="component" value="Unassembled WGS sequence"/>
</dbReference>
<comment type="caution">
    <text evidence="5">The sequence shown here is derived from an EMBL/GenBank/DDBJ whole genome shotgun (WGS) entry which is preliminary data.</text>
</comment>
<reference evidence="5" key="1">
    <citation type="submission" date="2022-07" db="EMBL/GenBank/DDBJ databases">
        <title>Genome Sequence of Leucocoprinus birnbaumii.</title>
        <authorList>
            <person name="Buettner E."/>
        </authorList>
    </citation>
    <scope>NUCLEOTIDE SEQUENCE</scope>
    <source>
        <strain evidence="5">VT141</strain>
    </source>
</reference>
<evidence type="ECO:0000313" key="6">
    <source>
        <dbReference type="Proteomes" id="UP001213000"/>
    </source>
</evidence>
<dbReference type="CDD" id="cd06661">
    <property type="entry name" value="GGCT_like"/>
    <property type="match status" value="1"/>
</dbReference>
<dbReference type="Gene3D" id="3.10.490.10">
    <property type="entry name" value="Gamma-glutamyl cyclotransferase-like"/>
    <property type="match status" value="1"/>
</dbReference>
<accession>A0AAD5W175</accession>
<dbReference type="PANTHER" id="PTHR12935">
    <property type="entry name" value="GAMMA-GLUTAMYLCYCLOTRANSFERASE"/>
    <property type="match status" value="1"/>
</dbReference>
<evidence type="ECO:0000313" key="5">
    <source>
        <dbReference type="EMBL" id="KAJ3572611.1"/>
    </source>
</evidence>
<dbReference type="AlphaFoldDB" id="A0AAD5W175"/>
<dbReference type="GO" id="GO:0004867">
    <property type="term" value="F:serine-type endopeptidase inhibitor activity"/>
    <property type="evidence" value="ECO:0007669"/>
    <property type="project" value="InterPro"/>
</dbReference>
<dbReference type="PANTHER" id="PTHR12935:SF0">
    <property type="entry name" value="GAMMA-GLUTAMYLCYCLOTRANSFERASE"/>
    <property type="match status" value="1"/>
</dbReference>
<dbReference type="Gene3D" id="2.80.10.50">
    <property type="match status" value="1"/>
</dbReference>
<dbReference type="InterPro" id="IPR017939">
    <property type="entry name" value="G-Glutamylcylcotransferase"/>
</dbReference>
<dbReference type="EMBL" id="JANIEX010000135">
    <property type="protein sequence ID" value="KAJ3572611.1"/>
    <property type="molecule type" value="Genomic_DNA"/>
</dbReference>
<dbReference type="Pfam" id="PF06094">
    <property type="entry name" value="GGACT"/>
    <property type="match status" value="1"/>
</dbReference>
<dbReference type="Pfam" id="PF16850">
    <property type="entry name" value="Inhibitor_I66"/>
    <property type="match status" value="1"/>
</dbReference>
<evidence type="ECO:0000256" key="3">
    <source>
        <dbReference type="PIRSR" id="PIRSR617939-2"/>
    </source>
</evidence>
<feature type="domain" description="Gamma-glutamylcyclotransferase AIG2-like" evidence="4">
    <location>
        <begin position="135"/>
        <end position="219"/>
    </location>
</feature>
<protein>
    <recommendedName>
        <fullName evidence="1">gamma-glutamylcyclotransferase</fullName>
        <ecNumber evidence="1">4.3.2.9</ecNumber>
    </recommendedName>
</protein>
<evidence type="ECO:0000256" key="2">
    <source>
        <dbReference type="ARBA" id="ARBA00023239"/>
    </source>
</evidence>
<dbReference type="InterPro" id="IPR031755">
    <property type="entry name" value="Inhibitor_I66"/>
</dbReference>
<dbReference type="InterPro" id="IPR013024">
    <property type="entry name" value="GGCT-like"/>
</dbReference>
<feature type="binding site" evidence="3">
    <location>
        <begin position="135"/>
        <end position="140"/>
    </location>
    <ligand>
        <name>substrate</name>
    </ligand>
</feature>
<name>A0AAD5W175_9AGAR</name>
<dbReference type="SUPFAM" id="SSF110857">
    <property type="entry name" value="Gamma-glutamyl cyclotransferase-like"/>
    <property type="match status" value="1"/>
</dbReference>
<dbReference type="EC" id="4.3.2.9" evidence="1"/>
<keyword evidence="6" id="KW-1185">Reference proteome</keyword>